<feature type="domain" description="Aldehyde dehydrogenase" evidence="2">
    <location>
        <begin position="20"/>
        <end position="419"/>
    </location>
</feature>
<evidence type="ECO:0000259" key="2">
    <source>
        <dbReference type="Pfam" id="PF00171"/>
    </source>
</evidence>
<dbReference type="PANTHER" id="PTHR11699">
    <property type="entry name" value="ALDEHYDE DEHYDROGENASE-RELATED"/>
    <property type="match status" value="1"/>
</dbReference>
<dbReference type="Gene3D" id="3.40.605.10">
    <property type="entry name" value="Aldehyde Dehydrogenase, Chain A, domain 1"/>
    <property type="match status" value="1"/>
</dbReference>
<sequence>MSQKRELTPEEKAAKIAEYQAHLDDKVAKARKALAALNPYTQEQVDKLVKACAKAVFDNGEELAKDAVAETKLGNVPDKIAKNKNKAKIIWWSLRDKKSVGIIEREKGTGIIKVGSPVGVVGAITPMTNPIVTCMSNAMFAIKGRNPIIFAVHPKAMECCKKTVNYMNAELKKLGAPDNVIQILDIAALELTQMLTKAVDVIIATGGMDMVRSVYSSGKPALGVGAGNVQTIVDRGMDYNDVAPKVIAGRSFDNGIICAAEQSVILPREDFDKAMKAFEANGSYIVANADRAKLRDVIFPGGHMSRDLVGKNAEEVAAAAGLKVPAGTKILIVEAENVKDVLGWEKMFPVLTAYRYDKWEEAVEIARDNLHKIGLGHSVSVHSTNDANIEYAGTHIEVSRVVINQSCASTAGGSFFNGLNPTNTLGCGSWGNNSISENLTYYHLINISRIAYFMKDNKVPTEAEIWA</sequence>
<evidence type="ECO:0000313" key="3">
    <source>
        <dbReference type="EMBL" id="SBV99238.1"/>
    </source>
</evidence>
<dbReference type="InterPro" id="IPR016161">
    <property type="entry name" value="Ald_DH/histidinol_DH"/>
</dbReference>
<dbReference type="GO" id="GO:0016620">
    <property type="term" value="F:oxidoreductase activity, acting on the aldehyde or oxo group of donors, NAD or NADP as acceptor"/>
    <property type="evidence" value="ECO:0007669"/>
    <property type="project" value="InterPro"/>
</dbReference>
<reference evidence="3" key="1">
    <citation type="submission" date="2016-04" db="EMBL/GenBank/DDBJ databases">
        <authorList>
            <person name="Evans L.H."/>
            <person name="Alamgir A."/>
            <person name="Owens N."/>
            <person name="Weber N.D."/>
            <person name="Virtaneva K."/>
            <person name="Barbian K."/>
            <person name="Babar A."/>
            <person name="Rosenke K."/>
        </authorList>
    </citation>
    <scope>NUCLEOTIDE SEQUENCE</scope>
    <source>
        <strain evidence="3">86</strain>
    </source>
</reference>
<organism evidence="3">
    <name type="scientific">uncultured delta proteobacterium</name>
    <dbReference type="NCBI Taxonomy" id="34034"/>
    <lineage>
        <taxon>Bacteria</taxon>
        <taxon>Deltaproteobacteria</taxon>
        <taxon>environmental samples</taxon>
    </lineage>
</organism>
<dbReference type="InterPro" id="IPR015590">
    <property type="entry name" value="Aldehyde_DH_dom"/>
</dbReference>
<protein>
    <submittedName>
        <fullName evidence="3">Succinate-semialdehyde dehydrogenase (Acetylating)</fullName>
        <ecNumber evidence="3">1.2.1.76</ecNumber>
    </submittedName>
</protein>
<gene>
    <name evidence="3" type="primary">sucD</name>
    <name evidence="3" type="ORF">KL86DPRO_11546</name>
</gene>
<dbReference type="InterPro" id="IPR016163">
    <property type="entry name" value="Ald_DH_C"/>
</dbReference>
<evidence type="ECO:0000256" key="1">
    <source>
        <dbReference type="ARBA" id="ARBA00023002"/>
    </source>
</evidence>
<proteinExistence type="predicted"/>
<name>A0A212JII3_9DELT</name>
<dbReference type="Gene3D" id="3.40.309.10">
    <property type="entry name" value="Aldehyde Dehydrogenase, Chain A, domain 2"/>
    <property type="match status" value="1"/>
</dbReference>
<dbReference type="EMBL" id="FLUQ01000001">
    <property type="protein sequence ID" value="SBV99238.1"/>
    <property type="molecule type" value="Genomic_DNA"/>
</dbReference>
<accession>A0A212JII3</accession>
<dbReference type="SUPFAM" id="SSF53720">
    <property type="entry name" value="ALDH-like"/>
    <property type="match status" value="1"/>
</dbReference>
<keyword evidence="1 3" id="KW-0560">Oxidoreductase</keyword>
<dbReference type="EC" id="1.2.1.76" evidence="3"/>
<dbReference type="InterPro" id="IPR016162">
    <property type="entry name" value="Ald_DH_N"/>
</dbReference>
<dbReference type="Pfam" id="PF00171">
    <property type="entry name" value="Aldedh"/>
    <property type="match status" value="1"/>
</dbReference>
<dbReference type="AlphaFoldDB" id="A0A212JII3"/>